<evidence type="ECO:0000313" key="2">
    <source>
        <dbReference type="EMBL" id="CUT17634.1"/>
    </source>
</evidence>
<dbReference type="RefSeq" id="WP_242641434.1">
    <property type="nucleotide sequence ID" value="NZ_FLSL01000081.1"/>
</dbReference>
<evidence type="ECO:0000259" key="1">
    <source>
        <dbReference type="Pfam" id="PF05697"/>
    </source>
</evidence>
<accession>A0A0S4M454</accession>
<dbReference type="Gene3D" id="3.30.70.1050">
    <property type="entry name" value="Trigger factor ribosome-binding domain"/>
    <property type="match status" value="1"/>
</dbReference>
<dbReference type="InterPro" id="IPR036611">
    <property type="entry name" value="Trigger_fac_ribosome-bd_sf"/>
</dbReference>
<dbReference type="InterPro" id="IPR027304">
    <property type="entry name" value="Trigger_fact/SurA_dom_sf"/>
</dbReference>
<dbReference type="EMBL" id="LN906597">
    <property type="protein sequence ID" value="CUT17634.1"/>
    <property type="molecule type" value="Genomic_DNA"/>
</dbReference>
<dbReference type="InterPro" id="IPR037041">
    <property type="entry name" value="Trigger_fac_C_sf"/>
</dbReference>
<gene>
    <name evidence="2" type="primary">tig</name>
    <name evidence="2" type="ORF">Ark11_0809</name>
</gene>
<dbReference type="SUPFAM" id="SSF102735">
    <property type="entry name" value="Trigger factor ribosome-binding domain"/>
    <property type="match status" value="1"/>
</dbReference>
<keyword evidence="3" id="KW-1185">Reference proteome</keyword>
<dbReference type="InterPro" id="IPR008881">
    <property type="entry name" value="Trigger_fac_ribosome-bd_bac"/>
</dbReference>
<dbReference type="Gene3D" id="3.10.50.40">
    <property type="match status" value="1"/>
</dbReference>
<dbReference type="Pfam" id="PF05697">
    <property type="entry name" value="Trigger_N"/>
    <property type="match status" value="1"/>
</dbReference>
<dbReference type="AlphaFoldDB" id="A0A0S4M454"/>
<dbReference type="SUPFAM" id="SSF109998">
    <property type="entry name" value="Triger factor/SurA peptide-binding domain-like"/>
    <property type="match status" value="1"/>
</dbReference>
<feature type="domain" description="Trigger factor ribosome-binding bacterial" evidence="1">
    <location>
        <begin position="22"/>
        <end position="153"/>
    </location>
</feature>
<dbReference type="GO" id="GO:0003755">
    <property type="term" value="F:peptidyl-prolyl cis-trans isomerase activity"/>
    <property type="evidence" value="ECO:0007669"/>
    <property type="project" value="InterPro"/>
</dbReference>
<dbReference type="InterPro" id="IPR046357">
    <property type="entry name" value="PPIase_dom_sf"/>
</dbReference>
<dbReference type="GO" id="GO:0015031">
    <property type="term" value="P:protein transport"/>
    <property type="evidence" value="ECO:0007669"/>
    <property type="project" value="InterPro"/>
</dbReference>
<dbReference type="Proteomes" id="UP000198651">
    <property type="component" value="Chromosome I"/>
</dbReference>
<protein>
    <submittedName>
        <fullName evidence="2">Trigger factor</fullName>
    </submittedName>
</protein>
<dbReference type="STRING" id="1561003.Ark11_0809"/>
<organism evidence="2 3">
    <name type="scientific">Candidatus Ichthyocystis hellenicum</name>
    <dbReference type="NCBI Taxonomy" id="1561003"/>
    <lineage>
        <taxon>Bacteria</taxon>
        <taxon>Pseudomonadati</taxon>
        <taxon>Pseudomonadota</taxon>
        <taxon>Betaproteobacteria</taxon>
        <taxon>Burkholderiales</taxon>
        <taxon>Candidatus Ichthyocystis</taxon>
    </lineage>
</organism>
<dbReference type="Gene3D" id="1.10.3120.10">
    <property type="entry name" value="Trigger factor, C-terminal domain"/>
    <property type="match status" value="1"/>
</dbReference>
<dbReference type="PATRIC" id="fig|1561003.3.peg.809"/>
<reference evidence="3" key="1">
    <citation type="submission" date="2015-11" db="EMBL/GenBank/DDBJ databases">
        <authorList>
            <person name="Seth-Smith H.M.B."/>
        </authorList>
    </citation>
    <scope>NUCLEOTIDE SEQUENCE [LARGE SCALE GENOMIC DNA]</scope>
    <source>
        <strain evidence="3">2013Ark11</strain>
    </source>
</reference>
<dbReference type="PIRSF" id="PIRSF003095">
    <property type="entry name" value="Trigger_factor"/>
    <property type="match status" value="1"/>
</dbReference>
<dbReference type="InterPro" id="IPR005215">
    <property type="entry name" value="Trig_fac"/>
</dbReference>
<evidence type="ECO:0000313" key="3">
    <source>
        <dbReference type="Proteomes" id="UP000198651"/>
    </source>
</evidence>
<dbReference type="GO" id="GO:0006457">
    <property type="term" value="P:protein folding"/>
    <property type="evidence" value="ECO:0007669"/>
    <property type="project" value="InterPro"/>
</dbReference>
<name>A0A0S4M454_9BURK</name>
<proteinExistence type="predicted"/>
<sequence>MLQGDDCTEEGKVSGGASLLLQRSFDLFLEENVVFPAVQGELERIAKTSKWPGFRPGKVPLKMVAKKHQSSVLQEVMRSFFNHKLRQKLDSESWLMCQLISADVSSHTPGSGWTFSVKIEIFPELVFQNWTEVAGTVYTCEVQPGDVDTAVMRLRKGMADFVAKEGPATVDDCVFINGKVCFRDYESDTEVEKPLSVAVSIKEADQHLQSMLLGAEKDDVLVFNWTSPVLWNGVPAGVPVRVDVRVEDVKYVDLPEVDRFFFERLGLPMDHHEEEMREEISELLSFHAEKMLAQWTELSFFSGLMEKVSIQIPDSIKQSVCKNYLSHLQQNHFAARRLGAVSRIMERNDNEDVLDPVFVKYISFREVMTVLLVKNGDFKVSEEELDAAVKKEMEFNASKHLFNDKKKIGSLVDFVRMSILMRKIVSWLSERCHVSKHVLDFEELLRIESSAEPNLDWRNRIEVVTLCS</sequence>